<dbReference type="AlphaFoldDB" id="A0A1Y5F7W9"/>
<dbReference type="EMBL" id="MAAO01000016">
    <property type="protein sequence ID" value="OUR92983.1"/>
    <property type="molecule type" value="Genomic_DNA"/>
</dbReference>
<proteinExistence type="predicted"/>
<evidence type="ECO:0000313" key="2">
    <source>
        <dbReference type="EMBL" id="OUR92983.1"/>
    </source>
</evidence>
<dbReference type="Proteomes" id="UP000196531">
    <property type="component" value="Unassembled WGS sequence"/>
</dbReference>
<comment type="caution">
    <text evidence="2">The sequence shown here is derived from an EMBL/GenBank/DDBJ whole genome shotgun (WGS) entry which is preliminary data.</text>
</comment>
<keyword evidence="1" id="KW-0732">Signal</keyword>
<reference evidence="3" key="1">
    <citation type="journal article" date="2017" name="Proc. Natl. Acad. Sci. U.S.A.">
        <title>Simulation of Deepwater Horizon oil plume reveals substrate specialization within a complex community of hydrocarbon-degraders.</title>
        <authorList>
            <person name="Hu P."/>
            <person name="Dubinsky E.A."/>
            <person name="Probst A.J."/>
            <person name="Wang J."/>
            <person name="Sieber C.M.K."/>
            <person name="Tom L.M."/>
            <person name="Gardinali P."/>
            <person name="Banfield J.F."/>
            <person name="Atlas R.M."/>
            <person name="Andersen G.L."/>
        </authorList>
    </citation>
    <scope>NUCLEOTIDE SEQUENCE [LARGE SCALE GENOMIC DNA]</scope>
</reference>
<organism evidence="2 3">
    <name type="scientific">Halobacteriovorax marinus</name>
    <dbReference type="NCBI Taxonomy" id="97084"/>
    <lineage>
        <taxon>Bacteria</taxon>
        <taxon>Pseudomonadati</taxon>
        <taxon>Bdellovibrionota</taxon>
        <taxon>Bacteriovoracia</taxon>
        <taxon>Bacteriovoracales</taxon>
        <taxon>Halobacteriovoraceae</taxon>
        <taxon>Halobacteriovorax</taxon>
    </lineage>
</organism>
<feature type="chain" id="PRO_5012192980" description="Lipoprotein" evidence="1">
    <location>
        <begin position="19"/>
        <end position="136"/>
    </location>
</feature>
<evidence type="ECO:0000256" key="1">
    <source>
        <dbReference type="SAM" id="SignalP"/>
    </source>
</evidence>
<evidence type="ECO:0008006" key="4">
    <source>
        <dbReference type="Google" id="ProtNLM"/>
    </source>
</evidence>
<gene>
    <name evidence="2" type="ORF">A9Q84_20980</name>
</gene>
<sequence>MKTISMLALMLLTTNLFAADVVKTAGQKFAGEPKVETLVELVTTKGSEKDLQDFTFINDLKPTICYLYVSPSYTRSWEEDILGSDTLGGRTRMDIGMNGYGQHCKFDVKAVQCNDDYATTTVNLCRVTNVYASDMF</sequence>
<evidence type="ECO:0000313" key="3">
    <source>
        <dbReference type="Proteomes" id="UP000196531"/>
    </source>
</evidence>
<protein>
    <recommendedName>
        <fullName evidence="4">Lipoprotein</fullName>
    </recommendedName>
</protein>
<accession>A0A1Y5F7W9</accession>
<name>A0A1Y5F7W9_9BACT</name>
<feature type="signal peptide" evidence="1">
    <location>
        <begin position="1"/>
        <end position="18"/>
    </location>
</feature>